<reference evidence="1" key="2">
    <citation type="journal article" date="2021" name="Microbiome">
        <title>Successional dynamics and alternative stable states in a saline activated sludge microbial community over 9 years.</title>
        <authorList>
            <person name="Wang Y."/>
            <person name="Ye J."/>
            <person name="Ju F."/>
            <person name="Liu L."/>
            <person name="Boyd J.A."/>
            <person name="Deng Y."/>
            <person name="Parks D.H."/>
            <person name="Jiang X."/>
            <person name="Yin X."/>
            <person name="Woodcroft B.J."/>
            <person name="Tyson G.W."/>
            <person name="Hugenholtz P."/>
            <person name="Polz M.F."/>
            <person name="Zhang T."/>
        </authorList>
    </citation>
    <scope>NUCLEOTIDE SEQUENCE</scope>
    <source>
        <strain evidence="1">HKST-UBA02</strain>
    </source>
</reference>
<comment type="caution">
    <text evidence="1">The sequence shown here is derived from an EMBL/GenBank/DDBJ whole genome shotgun (WGS) entry which is preliminary data.</text>
</comment>
<evidence type="ECO:0000313" key="1">
    <source>
        <dbReference type="EMBL" id="MCA9756773.1"/>
    </source>
</evidence>
<dbReference type="Proteomes" id="UP000739538">
    <property type="component" value="Unassembled WGS sequence"/>
</dbReference>
<dbReference type="EMBL" id="JAGQHS010000066">
    <property type="protein sequence ID" value="MCA9756773.1"/>
    <property type="molecule type" value="Genomic_DNA"/>
</dbReference>
<reference evidence="1" key="1">
    <citation type="submission" date="2020-04" db="EMBL/GenBank/DDBJ databases">
        <authorList>
            <person name="Zhang T."/>
        </authorList>
    </citation>
    <scope>NUCLEOTIDE SEQUENCE</scope>
    <source>
        <strain evidence="1">HKST-UBA02</strain>
    </source>
</reference>
<gene>
    <name evidence="1" type="primary">ytxJ</name>
    <name evidence="1" type="ORF">KDA27_13295</name>
</gene>
<sequence length="111" mass="12219">MNAPQLLSEADIEEAIAQPVFLLFKHSFRCGTSAEAALQFDRFVGASDTPVGWVDVVEQRPLARWIAERVGVVHQSPQVILFRDGKPVWNASHNAVTYDKLMEATGATPKA</sequence>
<dbReference type="InterPro" id="IPR022551">
    <property type="entry name" value="BrxC"/>
</dbReference>
<evidence type="ECO:0000313" key="2">
    <source>
        <dbReference type="Proteomes" id="UP000739538"/>
    </source>
</evidence>
<dbReference type="Gene3D" id="3.40.30.10">
    <property type="entry name" value="Glutaredoxin"/>
    <property type="match status" value="1"/>
</dbReference>
<protein>
    <submittedName>
        <fullName evidence="1">Bacillithiol system redox-active protein YtxJ</fullName>
    </submittedName>
</protein>
<organism evidence="1 2">
    <name type="scientific">Eiseniibacteriota bacterium</name>
    <dbReference type="NCBI Taxonomy" id="2212470"/>
    <lineage>
        <taxon>Bacteria</taxon>
        <taxon>Candidatus Eiseniibacteriota</taxon>
    </lineage>
</organism>
<dbReference type="Pfam" id="PF11009">
    <property type="entry name" value="BrxC"/>
    <property type="match status" value="1"/>
</dbReference>
<accession>A0A956SFY6</accession>
<dbReference type="AlphaFoldDB" id="A0A956SFY6"/>
<name>A0A956SFY6_UNCEI</name>
<proteinExistence type="predicted"/>
<dbReference type="NCBIfam" id="TIGR04019">
    <property type="entry name" value="B_thiol_YtxJ"/>
    <property type="match status" value="1"/>
</dbReference>